<gene>
    <name evidence="2" type="ORF">KIPB_009574</name>
</gene>
<evidence type="ECO:0000313" key="3">
    <source>
        <dbReference type="Proteomes" id="UP000265618"/>
    </source>
</evidence>
<name>A0A9K3GKV7_9EUKA</name>
<comment type="caution">
    <text evidence="2">The sequence shown here is derived from an EMBL/GenBank/DDBJ whole genome shotgun (WGS) entry which is preliminary data.</text>
</comment>
<organism evidence="2 3">
    <name type="scientific">Kipferlia bialata</name>
    <dbReference type="NCBI Taxonomy" id="797122"/>
    <lineage>
        <taxon>Eukaryota</taxon>
        <taxon>Metamonada</taxon>
        <taxon>Carpediemonas-like organisms</taxon>
        <taxon>Kipferlia</taxon>
    </lineage>
</organism>
<evidence type="ECO:0000256" key="1">
    <source>
        <dbReference type="SAM" id="MobiDB-lite"/>
    </source>
</evidence>
<evidence type="ECO:0000313" key="2">
    <source>
        <dbReference type="EMBL" id="GIQ87524.1"/>
    </source>
</evidence>
<sequence length="329" mass="36656">PLSIPDHLPQHGPIRYIDVRPPPERLKYIPKSSGKPCLSLRSTYSKSVPQIFLEPDDVAVAMAIRHIEPDSDTLDDVDDMSEAEWDSDGRASDEEDSFSSIDSDLREDSDREEERAAARQRVRERERERRHRSKRVQSDTPEEAIMKYLSMSFTQAGRDGLRSVVSAAFGTYEDHADGEALHYGEGEGLLSGEGVYAAKWIASVLALKTNHYVWIQSECPRIAKAVVEAAAVMAEHEIEYLPHHASEVRVGKGVWKVVDMSFDRAGNAFGKVEETATAKIAMLGKAASKEHTVFISPSLPKHTLFRCHTLRTTLTMLDTPTAVKTALEV</sequence>
<protein>
    <submittedName>
        <fullName evidence="2">Uncharacterized protein</fullName>
    </submittedName>
</protein>
<feature type="non-terminal residue" evidence="2">
    <location>
        <position position="1"/>
    </location>
</feature>
<accession>A0A9K3GKV7</accession>
<feature type="compositionally biased region" description="Acidic residues" evidence="1">
    <location>
        <begin position="71"/>
        <end position="86"/>
    </location>
</feature>
<dbReference type="AlphaFoldDB" id="A0A9K3GKV7"/>
<feature type="compositionally biased region" description="Basic and acidic residues" evidence="1">
    <location>
        <begin position="103"/>
        <end position="127"/>
    </location>
</feature>
<dbReference type="EMBL" id="BDIP01003295">
    <property type="protein sequence ID" value="GIQ87524.1"/>
    <property type="molecule type" value="Genomic_DNA"/>
</dbReference>
<feature type="region of interest" description="Disordered" evidence="1">
    <location>
        <begin position="71"/>
        <end position="139"/>
    </location>
</feature>
<proteinExistence type="predicted"/>
<keyword evidence="3" id="KW-1185">Reference proteome</keyword>
<reference evidence="2 3" key="1">
    <citation type="journal article" date="2018" name="PLoS ONE">
        <title>The draft genome of Kipferlia bialata reveals reductive genome evolution in fornicate parasites.</title>
        <authorList>
            <person name="Tanifuji G."/>
            <person name="Takabayashi S."/>
            <person name="Kume K."/>
            <person name="Takagi M."/>
            <person name="Nakayama T."/>
            <person name="Kamikawa R."/>
            <person name="Inagaki Y."/>
            <person name="Hashimoto T."/>
        </authorList>
    </citation>
    <scope>NUCLEOTIDE SEQUENCE [LARGE SCALE GENOMIC DNA]</scope>
    <source>
        <strain evidence="2">NY0173</strain>
    </source>
</reference>
<dbReference type="Proteomes" id="UP000265618">
    <property type="component" value="Unassembled WGS sequence"/>
</dbReference>